<dbReference type="Gene3D" id="1.50.10.10">
    <property type="match status" value="1"/>
</dbReference>
<proteinExistence type="predicted"/>
<feature type="region of interest" description="Disordered" evidence="1">
    <location>
        <begin position="1"/>
        <end position="97"/>
    </location>
</feature>
<comment type="caution">
    <text evidence="5">The sequence shown here is derived from an EMBL/GenBank/DDBJ whole genome shotgun (WGS) entry which is preliminary data.</text>
</comment>
<dbReference type="InterPro" id="IPR049053">
    <property type="entry name" value="AFCA-like_C"/>
</dbReference>
<feature type="domain" description="Glycosyl hydrolase family 95 catalytic" evidence="4">
    <location>
        <begin position="384"/>
        <end position="806"/>
    </location>
</feature>
<dbReference type="PANTHER" id="PTHR31084:SF0">
    <property type="entry name" value="ALPHA-L-FUCOSIDASE 2"/>
    <property type="match status" value="1"/>
</dbReference>
<dbReference type="InterPro" id="IPR016518">
    <property type="entry name" value="Alpha-L-fucosidase"/>
</dbReference>
<feature type="compositionally biased region" description="Low complexity" evidence="1">
    <location>
        <begin position="76"/>
        <end position="89"/>
    </location>
</feature>
<dbReference type="GO" id="GO:0004560">
    <property type="term" value="F:alpha-L-fucosidase activity"/>
    <property type="evidence" value="ECO:0007669"/>
    <property type="project" value="InterPro"/>
</dbReference>
<name>A0A2U1ZUH6_9MICO</name>
<keyword evidence="6" id="KW-1185">Reference proteome</keyword>
<dbReference type="AlphaFoldDB" id="A0A2U1ZUH6"/>
<dbReference type="PANTHER" id="PTHR31084">
    <property type="entry name" value="ALPHA-L-FUCOSIDASE 2"/>
    <property type="match status" value="1"/>
</dbReference>
<organism evidence="5 6">
    <name type="scientific">Serinibacter arcticus</name>
    <dbReference type="NCBI Taxonomy" id="1655435"/>
    <lineage>
        <taxon>Bacteria</taxon>
        <taxon>Bacillati</taxon>
        <taxon>Actinomycetota</taxon>
        <taxon>Actinomycetes</taxon>
        <taxon>Micrococcales</taxon>
        <taxon>Beutenbergiaceae</taxon>
        <taxon>Serinibacter</taxon>
    </lineage>
</organism>
<dbReference type="SUPFAM" id="SSF48208">
    <property type="entry name" value="Six-hairpin glycosidases"/>
    <property type="match status" value="1"/>
</dbReference>
<dbReference type="InterPro" id="IPR027414">
    <property type="entry name" value="GH95_N_dom"/>
</dbReference>
<dbReference type="Pfam" id="PF14498">
    <property type="entry name" value="Glyco_hyd_65N_2"/>
    <property type="match status" value="1"/>
</dbReference>
<dbReference type="InterPro" id="IPR054363">
    <property type="entry name" value="GH95_cat"/>
</dbReference>
<sequence>MRRRRPAGRGHARRARGGNRPDRHPRTVRRGLLGGGDRRAGRGPGRRRAPLDDGLPRLRRRGGRTVRRRERRGRRAVAAPGAPAAPGRGVSRDGRPLTDAVDSTALVITVGEARAWTDGLPVGNGRIGAMCFGTARDARWQVNDSTCWSGAPGDTEVPADGPALLATARSALERGDVAAAEAAVAGLQSGHSQAYQPLVDLVLEVDGGSDGAGSDGEALRHLDLRRAEVRQEWGGGSGVTIASAPAQALVGERRWADAADAVVRLQTPHPGAEVHASDAGLTLAVRLPHDVVPWRPGDPGGPRYGGPSVTAVAAVRVLTDGAARVADGALHLEAATWVRLVLTTATDAFPDPATDGARPALHGDRDHLRALADVTAGAAADRSLADLLAEHRAGHGELFDRVDLVLGAPSGVASGTTPRTTADALTDLRENGGDDTALVTLAFQLGRYLTIAGSRPGTQALNLQGIWNHETSPPWSSNYTTNINTPMNYWPALVTDLAECRRPLLEWLERVQVTGSRVARELYGAPGWVLHHNSDPWGFAAPVGHGQDSPSWSFWPLGGAWLARMLLDEREVLGDEASLVRAWPVVRGALDFVLWWVQAREDGAVVTSPSTSPENTWLEADGQERSLSRTTTSDVELVRDLLDGVLRYAADVADPGRLARAADLLGRLPAPRVLPDGRVAEWSGDEVDADPRHRHQSHLIGVFPGSSLTRATPDLLAAARTSLLARGEESTGWSLAWRLALWARLGDAERVSAMVRRFLRPVDHAAGGVLPSGPHDGGVHRSLLCAHPPFQIDGNFGFTAGVVEALLQSHERTPDGEVLLHLLPACPWGEGRVRGLRARGGLVVDVAWWADGVTARVRVDGVASINRVVVEHDGERRLLELTAGKAHEMTFPSGAAS</sequence>
<feature type="compositionally biased region" description="Basic residues" evidence="1">
    <location>
        <begin position="1"/>
        <end position="17"/>
    </location>
</feature>
<accession>A0A2U1ZUH6</accession>
<feature type="domain" description="Glycosyl hydrolase family 95 N-terminal" evidence="2">
    <location>
        <begin position="113"/>
        <end position="347"/>
    </location>
</feature>
<evidence type="ECO:0000259" key="4">
    <source>
        <dbReference type="Pfam" id="PF22124"/>
    </source>
</evidence>
<evidence type="ECO:0000256" key="1">
    <source>
        <dbReference type="SAM" id="MobiDB-lite"/>
    </source>
</evidence>
<evidence type="ECO:0000259" key="3">
    <source>
        <dbReference type="Pfam" id="PF21307"/>
    </source>
</evidence>
<dbReference type="Pfam" id="PF22124">
    <property type="entry name" value="Glyco_hydro_95_cat"/>
    <property type="match status" value="1"/>
</dbReference>
<evidence type="ECO:0000313" key="5">
    <source>
        <dbReference type="EMBL" id="PWD50628.1"/>
    </source>
</evidence>
<evidence type="ECO:0000313" key="6">
    <source>
        <dbReference type="Proteomes" id="UP000245166"/>
    </source>
</evidence>
<dbReference type="PIRSF" id="PIRSF007663">
    <property type="entry name" value="UCP007663"/>
    <property type="match status" value="1"/>
</dbReference>
<feature type="domain" description="Alpha fucosidase A-like C-terminal" evidence="3">
    <location>
        <begin position="819"/>
        <end position="858"/>
    </location>
</feature>
<protein>
    <submittedName>
        <fullName evidence="5">Uncharacterized protein</fullName>
    </submittedName>
</protein>
<feature type="compositionally biased region" description="Basic residues" evidence="1">
    <location>
        <begin position="57"/>
        <end position="75"/>
    </location>
</feature>
<gene>
    <name evidence="5" type="ORF">C8046_08150</name>
</gene>
<dbReference type="GO" id="GO:0005975">
    <property type="term" value="P:carbohydrate metabolic process"/>
    <property type="evidence" value="ECO:0007669"/>
    <property type="project" value="InterPro"/>
</dbReference>
<dbReference type="InterPro" id="IPR012341">
    <property type="entry name" value="6hp_glycosidase-like_sf"/>
</dbReference>
<evidence type="ECO:0000259" key="2">
    <source>
        <dbReference type="Pfam" id="PF14498"/>
    </source>
</evidence>
<dbReference type="EMBL" id="PYHR01000002">
    <property type="protein sequence ID" value="PWD50628.1"/>
    <property type="molecule type" value="Genomic_DNA"/>
</dbReference>
<dbReference type="Pfam" id="PF21307">
    <property type="entry name" value="Glyco_hydro_95_C"/>
    <property type="match status" value="1"/>
</dbReference>
<dbReference type="InterPro" id="IPR008928">
    <property type="entry name" value="6-hairpin_glycosidase_sf"/>
</dbReference>
<reference evidence="5 6" key="1">
    <citation type="submission" date="2018-03" db="EMBL/GenBank/DDBJ databases">
        <title>Genome assembly of novel Miniimonas species PCH200.</title>
        <authorList>
            <person name="Thakur V."/>
            <person name="Kumar V."/>
            <person name="Singh D."/>
        </authorList>
    </citation>
    <scope>NUCLEOTIDE SEQUENCE [LARGE SCALE GENOMIC DNA]</scope>
    <source>
        <strain evidence="5 6">PCH200</strain>
    </source>
</reference>
<dbReference type="Proteomes" id="UP000245166">
    <property type="component" value="Unassembled WGS sequence"/>
</dbReference>